<name>A0A552UZJ9_9FLAO</name>
<dbReference type="OrthoDB" id="5107704at2"/>
<evidence type="ECO:0000313" key="1">
    <source>
        <dbReference type="EMBL" id="TRW23631.1"/>
    </source>
</evidence>
<proteinExistence type="predicted"/>
<dbReference type="EMBL" id="VJVZ01000008">
    <property type="protein sequence ID" value="TRW23631.1"/>
    <property type="molecule type" value="Genomic_DNA"/>
</dbReference>
<organism evidence="1 2">
    <name type="scientific">Flavobacterium zepuense</name>
    <dbReference type="NCBI Taxonomy" id="2593302"/>
    <lineage>
        <taxon>Bacteria</taxon>
        <taxon>Pseudomonadati</taxon>
        <taxon>Bacteroidota</taxon>
        <taxon>Flavobacteriia</taxon>
        <taxon>Flavobacteriales</taxon>
        <taxon>Flavobacteriaceae</taxon>
        <taxon>Flavobacterium</taxon>
    </lineage>
</organism>
<protein>
    <submittedName>
        <fullName evidence="1">Uncharacterized protein</fullName>
    </submittedName>
</protein>
<keyword evidence="2" id="KW-1185">Reference proteome</keyword>
<evidence type="ECO:0000313" key="2">
    <source>
        <dbReference type="Proteomes" id="UP000320643"/>
    </source>
</evidence>
<dbReference type="RefSeq" id="WP_143373888.1">
    <property type="nucleotide sequence ID" value="NZ_VJVZ01000008.1"/>
</dbReference>
<dbReference type="Proteomes" id="UP000320643">
    <property type="component" value="Unassembled WGS sequence"/>
</dbReference>
<sequence length="436" mass="50618">MNEKRNKIADNPSYSKLQKDVVGYSLLGKFLRLFTLFSPSDSAFKKALSELPELKKQTEYFLQLPDKFNSHFARQGWIAHESMNIPVMENAIEFADQGDVKKSEEILSDYFTSSEINWLLNRFRLLPEFSIRYDLIKTAYQNTLERRYDSCIPILLMVIDGATNDISKSKGFFNDQTDLSAWDSIAAHSTGLEAIRDIFNTTRKKTNPDEVFMPYRNGILHGRDVNYGNKYVAGKCWCTLFALNDWAQALQKQKVNPPVTEKPKTLKDNLREIANTFKEYGDHKKWHKEISEEIANWQPRNFIDTVHNSENFQDFTPEKEVYELLVNWQNKNYGKIAGQKHYFGSQPVSFGIEAGKIRRDFEDKVLQRFKILSIKDEAPAISEITAEIKYSIQDQAFTKEIIFRMICQAMDGKAAINGQENIKWAYIDNFIYGLYI</sequence>
<dbReference type="AlphaFoldDB" id="A0A552UZJ9"/>
<reference evidence="1 2" key="1">
    <citation type="submission" date="2019-07" db="EMBL/GenBank/DDBJ databases">
        <title>Flavobacterium sp. nov., isolated from glacier ice.</title>
        <authorList>
            <person name="Liu Q."/>
            <person name="Xin Y.-H."/>
        </authorList>
    </citation>
    <scope>NUCLEOTIDE SEQUENCE [LARGE SCALE GENOMIC DNA]</scope>
    <source>
        <strain evidence="1 2">ZT4R6</strain>
    </source>
</reference>
<comment type="caution">
    <text evidence="1">The sequence shown here is derived from an EMBL/GenBank/DDBJ whole genome shotgun (WGS) entry which is preliminary data.</text>
</comment>
<accession>A0A552UZJ9</accession>
<gene>
    <name evidence="1" type="ORF">FMM05_13300</name>
</gene>